<feature type="transmembrane region" description="Helical" evidence="7">
    <location>
        <begin position="93"/>
        <end position="120"/>
    </location>
</feature>
<keyword evidence="3 7" id="KW-0812">Transmembrane</keyword>
<evidence type="ECO:0000259" key="9">
    <source>
        <dbReference type="Pfam" id="PF12704"/>
    </source>
</evidence>
<evidence type="ECO:0000313" key="11">
    <source>
        <dbReference type="Proteomes" id="UP001484239"/>
    </source>
</evidence>
<organism evidence="10 11">
    <name type="scientific">Gaopeijia maritima</name>
    <dbReference type="NCBI Taxonomy" id="3119007"/>
    <lineage>
        <taxon>Bacteria</taxon>
        <taxon>Pseudomonadati</taxon>
        <taxon>Gemmatimonadota</taxon>
        <taxon>Longimicrobiia</taxon>
        <taxon>Gaopeijiales</taxon>
        <taxon>Gaopeijiaceae</taxon>
        <taxon>Gaopeijia</taxon>
    </lineage>
</organism>
<feature type="domain" description="MacB-like periplasmic core" evidence="9">
    <location>
        <begin position="498"/>
        <end position="704"/>
    </location>
</feature>
<comment type="caution">
    <text evidence="10">The sequence shown here is derived from an EMBL/GenBank/DDBJ whole genome shotgun (WGS) entry which is preliminary data.</text>
</comment>
<feature type="transmembrane region" description="Helical" evidence="7">
    <location>
        <begin position="815"/>
        <end position="836"/>
    </location>
</feature>
<evidence type="ECO:0000256" key="1">
    <source>
        <dbReference type="ARBA" id="ARBA00004651"/>
    </source>
</evidence>
<feature type="domain" description="ABC3 transporter permease C-terminal" evidence="8">
    <location>
        <begin position="350"/>
        <end position="466"/>
    </location>
</feature>
<name>A0ABU9E4L3_9BACT</name>
<comment type="similarity">
    <text evidence="6">Belongs to the ABC-4 integral membrane protein family.</text>
</comment>
<keyword evidence="5 7" id="KW-0472">Membrane</keyword>
<feature type="transmembrane region" description="Helical" evidence="7">
    <location>
        <begin position="437"/>
        <end position="462"/>
    </location>
</feature>
<feature type="transmembrane region" description="Helical" evidence="7">
    <location>
        <begin position="345"/>
        <end position="369"/>
    </location>
</feature>
<dbReference type="NCBIfam" id="TIGR03434">
    <property type="entry name" value="ADOP"/>
    <property type="match status" value="1"/>
</dbReference>
<evidence type="ECO:0000256" key="3">
    <source>
        <dbReference type="ARBA" id="ARBA00022692"/>
    </source>
</evidence>
<evidence type="ECO:0000259" key="8">
    <source>
        <dbReference type="Pfam" id="PF02687"/>
    </source>
</evidence>
<accession>A0ABU9E4L3</accession>
<feature type="transmembrane region" description="Helical" evidence="7">
    <location>
        <begin position="761"/>
        <end position="787"/>
    </location>
</feature>
<evidence type="ECO:0000256" key="4">
    <source>
        <dbReference type="ARBA" id="ARBA00022989"/>
    </source>
</evidence>
<feature type="transmembrane region" description="Helical" evidence="7">
    <location>
        <begin position="848"/>
        <end position="868"/>
    </location>
</feature>
<evidence type="ECO:0000256" key="7">
    <source>
        <dbReference type="SAM" id="Phobius"/>
    </source>
</evidence>
<dbReference type="Proteomes" id="UP001484239">
    <property type="component" value="Unassembled WGS sequence"/>
</dbReference>
<feature type="domain" description="MacB-like periplasmic core" evidence="9">
    <location>
        <begin position="98"/>
        <end position="310"/>
    </location>
</feature>
<keyword evidence="4 7" id="KW-1133">Transmembrane helix</keyword>
<dbReference type="InterPro" id="IPR017800">
    <property type="entry name" value="ADOP"/>
</dbReference>
<evidence type="ECO:0000313" key="10">
    <source>
        <dbReference type="EMBL" id="MEK9499629.1"/>
    </source>
</evidence>
<feature type="domain" description="ABC3 transporter permease C-terminal" evidence="8">
    <location>
        <begin position="765"/>
        <end position="877"/>
    </location>
</feature>
<sequence length="885" mass="93759">MRRLTRFFERCLPGELRRTRGADYREFWRAMAEEPRYRGLRGRTGLTVRMVMDVLDAHARGWMRATGDRSGGGWTMRRGSVRFALRGLRRHPLFGGVAVGTLALGVAAATAVFAVTWSVLLEPLPYPDSEELTLVHRPTGRSGSVSWPDFVDWREGMRGSLAMAAYTETGQTIRGDAGARTIYGARVTQGFFAVFDVPLALGRGFTGEEDTFDGPEAVVLSHGLFVREFGADPALVGGTIDLGGGAVEVVGVAAPGFAFPGAGTEFWMPLHEDRLLQEAGLPVGGRSLHFLNVVARYEADPTPTVARLEALVAGVDDTHAREEENRGVAVTPLREHLVGDVRSTLVFLLAAAVLVLVVAAFNVAAVSLSRADDREREFRIRAAVGAGRAALRGQVFTESAVIAVLAAAVGLPLAALLLRVLLVAAPTGLPRATDLAVGLPVLGFGVAIALVTGLLFGIAPAAKASRAGGRGLPAGSRGSVRSGTRLQQAMVVAQVGATVIVLFGAVLMFRSYQRLTGEELGFDPRAVVVAQVGLPEGSYDDPVERDRLFDALVDRLRAHPAVAQATSTYSPPMAGNDLMLRVAHEDAVDDADTRWAQTVIVRDGYFETLGIPMLAGRDFDTGDRLGAPAVVVVSRSLAETLWPGEDPLGRRLVHAGGLRGSVHSFDRAFFPDEPYTVVGVVDDIRGQGFGAAPEPALYRPHAQITWGTQYLLARVTGEPAVLAGVLPELIWEEDSRLPVDGVTTLPSIVAGTVSLPRFRTLLLGSFAGTTCLLAMVGLYGVMALNVARRRCELGVRIALGASRSHVLGNVVRRGAGLAVAGATLGLAVAVPASSALESLVYQVAPTDPLTWAAVLATVATVTALALWIPARRAGRVDPVESLAAE</sequence>
<dbReference type="EMBL" id="JBBHLI010000001">
    <property type="protein sequence ID" value="MEK9499629.1"/>
    <property type="molecule type" value="Genomic_DNA"/>
</dbReference>
<comment type="subcellular location">
    <subcellularLocation>
        <location evidence="1">Cell membrane</location>
        <topology evidence="1">Multi-pass membrane protein</topology>
    </subcellularLocation>
</comment>
<dbReference type="PANTHER" id="PTHR30572:SF4">
    <property type="entry name" value="ABC TRANSPORTER PERMEASE YTRF"/>
    <property type="match status" value="1"/>
</dbReference>
<dbReference type="Pfam" id="PF02687">
    <property type="entry name" value="FtsX"/>
    <property type="match status" value="2"/>
</dbReference>
<gene>
    <name evidence="10" type="ORF">WI372_01365</name>
</gene>
<reference evidence="10 11" key="1">
    <citation type="submission" date="2024-02" db="EMBL/GenBank/DDBJ databases">
        <title>A novel Gemmatimonadota bacterium.</title>
        <authorList>
            <person name="Du Z.-J."/>
            <person name="Ye Y.-Q."/>
        </authorList>
    </citation>
    <scope>NUCLEOTIDE SEQUENCE [LARGE SCALE GENOMIC DNA]</scope>
    <source>
        <strain evidence="10 11">DH-20</strain>
    </source>
</reference>
<dbReference type="InterPro" id="IPR025857">
    <property type="entry name" value="MacB_PCD"/>
</dbReference>
<dbReference type="InterPro" id="IPR003838">
    <property type="entry name" value="ABC3_permease_C"/>
</dbReference>
<dbReference type="Pfam" id="PF12704">
    <property type="entry name" value="MacB_PCD"/>
    <property type="match status" value="2"/>
</dbReference>
<feature type="transmembrane region" description="Helical" evidence="7">
    <location>
        <begin position="489"/>
        <end position="509"/>
    </location>
</feature>
<keyword evidence="11" id="KW-1185">Reference proteome</keyword>
<dbReference type="PANTHER" id="PTHR30572">
    <property type="entry name" value="MEMBRANE COMPONENT OF TRANSPORTER-RELATED"/>
    <property type="match status" value="1"/>
</dbReference>
<evidence type="ECO:0000256" key="2">
    <source>
        <dbReference type="ARBA" id="ARBA00022475"/>
    </source>
</evidence>
<keyword evidence="2" id="KW-1003">Cell membrane</keyword>
<proteinExistence type="inferred from homology"/>
<evidence type="ECO:0000256" key="6">
    <source>
        <dbReference type="ARBA" id="ARBA00038076"/>
    </source>
</evidence>
<dbReference type="RefSeq" id="WP_405286214.1">
    <property type="nucleotide sequence ID" value="NZ_JBBHLI010000001.1"/>
</dbReference>
<feature type="transmembrane region" description="Helical" evidence="7">
    <location>
        <begin position="400"/>
        <end position="425"/>
    </location>
</feature>
<protein>
    <submittedName>
        <fullName evidence="10">ADOP family duplicated permease</fullName>
    </submittedName>
</protein>
<evidence type="ECO:0000256" key="5">
    <source>
        <dbReference type="ARBA" id="ARBA00023136"/>
    </source>
</evidence>
<dbReference type="InterPro" id="IPR050250">
    <property type="entry name" value="Macrolide_Exporter_MacB"/>
</dbReference>